<gene>
    <name evidence="1" type="ORF">TUBRATIS_002200</name>
</gene>
<dbReference type="AlphaFoldDB" id="A0A437APW6"/>
<evidence type="ECO:0000313" key="1">
    <source>
        <dbReference type="EMBL" id="RVD93244.1"/>
    </source>
</evidence>
<dbReference type="InterPro" id="IPR036296">
    <property type="entry name" value="SKP1-like_dim_sf"/>
</dbReference>
<evidence type="ECO:0000313" key="2">
    <source>
        <dbReference type="Proteomes" id="UP000282876"/>
    </source>
</evidence>
<dbReference type="SUPFAM" id="SSF81382">
    <property type="entry name" value="Skp1 dimerisation domain-like"/>
    <property type="match status" value="1"/>
</dbReference>
<dbReference type="Gene3D" id="3.30.710.10">
    <property type="entry name" value="Potassium Channel Kv1.1, Chain A"/>
    <property type="match status" value="1"/>
</dbReference>
<keyword evidence="2" id="KW-1185">Reference proteome</keyword>
<sequence>MKIYATTNDKIKVKLHKKILKHSLLLKNILKLKKKHIFLKIESNTLKRIEELLKIIDLKLEEDYLDCEVSYNSKLIDILQEMDGNTFSSIVEGVDYLNIPFLVEYCAFVVCKMLKDKKISNLTDFFKKKESDFEKMYLEKIKLKNKQNKN</sequence>
<dbReference type="EMBL" id="RCSS01000062">
    <property type="protein sequence ID" value="RVD93244.1"/>
    <property type="molecule type" value="Genomic_DNA"/>
</dbReference>
<reference evidence="1 2" key="1">
    <citation type="submission" date="2018-10" db="EMBL/GenBank/DDBJ databases">
        <title>Draft genome sequence of the microsporidian Tubulinosema ratisbonensis.</title>
        <authorList>
            <person name="Polonais V."/>
            <person name="Peyretaillade E."/>
            <person name="Niehus S."/>
            <person name="Wawrzyniak I."/>
            <person name="Franchet A."/>
            <person name="Gaspin C."/>
            <person name="Reichstadt M."/>
            <person name="Belser C."/>
            <person name="Labadie K."/>
            <person name="Delbac F."/>
            <person name="Ferrandon D."/>
        </authorList>
    </citation>
    <scope>NUCLEOTIDE SEQUENCE [LARGE SCALE GENOMIC DNA]</scope>
    <source>
        <strain evidence="1 2">Franzen</strain>
    </source>
</reference>
<dbReference type="GO" id="GO:0006511">
    <property type="term" value="P:ubiquitin-dependent protein catabolic process"/>
    <property type="evidence" value="ECO:0007669"/>
    <property type="project" value="InterPro"/>
</dbReference>
<dbReference type="InterPro" id="IPR011333">
    <property type="entry name" value="SKP1/BTB/POZ_sf"/>
</dbReference>
<dbReference type="Proteomes" id="UP000282876">
    <property type="component" value="Unassembled WGS sequence"/>
</dbReference>
<protein>
    <submittedName>
        <fullName evidence="1">Uncharacterized protein</fullName>
    </submittedName>
</protein>
<dbReference type="VEuPathDB" id="MicrosporidiaDB:TUBRATIS_002200"/>
<proteinExistence type="predicted"/>
<organism evidence="1 2">
    <name type="scientific">Tubulinosema ratisbonensis</name>
    <dbReference type="NCBI Taxonomy" id="291195"/>
    <lineage>
        <taxon>Eukaryota</taxon>
        <taxon>Fungi</taxon>
        <taxon>Fungi incertae sedis</taxon>
        <taxon>Microsporidia</taxon>
        <taxon>Tubulinosematoidea</taxon>
        <taxon>Tubulinosematidae</taxon>
        <taxon>Tubulinosema</taxon>
    </lineage>
</organism>
<name>A0A437APW6_9MICR</name>
<comment type="caution">
    <text evidence="1">The sequence shown here is derived from an EMBL/GenBank/DDBJ whole genome shotgun (WGS) entry which is preliminary data.</text>
</comment>
<accession>A0A437APW6</accession>